<gene>
    <name evidence="2" type="ORF">JG688_00014409</name>
</gene>
<reference evidence="2" key="1">
    <citation type="submission" date="2021-01" db="EMBL/GenBank/DDBJ databases">
        <title>Phytophthora aleatoria, a newly-described species from Pinus radiata is distinct from Phytophthora cactorum isolates based on comparative genomics.</title>
        <authorList>
            <person name="Mcdougal R."/>
            <person name="Panda P."/>
            <person name="Williams N."/>
            <person name="Studholme D.J."/>
        </authorList>
    </citation>
    <scope>NUCLEOTIDE SEQUENCE</scope>
    <source>
        <strain evidence="2">NZFS 4037</strain>
    </source>
</reference>
<keyword evidence="3" id="KW-1185">Reference proteome</keyword>
<dbReference type="EMBL" id="JAENGY010001366">
    <property type="protein sequence ID" value="KAG6949952.1"/>
    <property type="molecule type" value="Genomic_DNA"/>
</dbReference>
<sequence length="220" mass="25264">MLHFTPSHSCPPDNAKDCAAWKRETHGAVCEVASSPPSPTAQERFKKKLLALRGELAELEKARKDQDRMLSELDVRIKALQNKHDYLRTASAEQDRKLLEQNKMLNELEEKIDVLATYLDDAMPEVVGERNDAMVDHQRNSDCDEFDQWDVRTHATVSQEVFAQPSLSEAKDAIAWTSGTDRKNFEELVRRLYTEDASDFLKVEEKEEEKELGEEKELSQ</sequence>
<protein>
    <submittedName>
        <fullName evidence="2">Uncharacterized protein</fullName>
    </submittedName>
</protein>
<proteinExistence type="predicted"/>
<dbReference type="AlphaFoldDB" id="A0A8J5IBX8"/>
<accession>A0A8J5IBX8</accession>
<comment type="caution">
    <text evidence="2">The sequence shown here is derived from an EMBL/GenBank/DDBJ whole genome shotgun (WGS) entry which is preliminary data.</text>
</comment>
<evidence type="ECO:0000313" key="2">
    <source>
        <dbReference type="EMBL" id="KAG6949952.1"/>
    </source>
</evidence>
<keyword evidence="1" id="KW-0175">Coiled coil</keyword>
<evidence type="ECO:0000313" key="3">
    <source>
        <dbReference type="Proteomes" id="UP000709295"/>
    </source>
</evidence>
<organism evidence="2 3">
    <name type="scientific">Phytophthora aleatoria</name>
    <dbReference type="NCBI Taxonomy" id="2496075"/>
    <lineage>
        <taxon>Eukaryota</taxon>
        <taxon>Sar</taxon>
        <taxon>Stramenopiles</taxon>
        <taxon>Oomycota</taxon>
        <taxon>Peronosporomycetes</taxon>
        <taxon>Peronosporales</taxon>
        <taxon>Peronosporaceae</taxon>
        <taxon>Phytophthora</taxon>
    </lineage>
</organism>
<name>A0A8J5IBX8_9STRA</name>
<feature type="coiled-coil region" evidence="1">
    <location>
        <begin position="42"/>
        <end position="111"/>
    </location>
</feature>
<evidence type="ECO:0000256" key="1">
    <source>
        <dbReference type="SAM" id="Coils"/>
    </source>
</evidence>
<dbReference type="Proteomes" id="UP000709295">
    <property type="component" value="Unassembled WGS sequence"/>
</dbReference>